<keyword evidence="1" id="KW-0472">Membrane</keyword>
<feature type="transmembrane region" description="Helical" evidence="1">
    <location>
        <begin position="151"/>
        <end position="167"/>
    </location>
</feature>
<dbReference type="Pfam" id="PF09586">
    <property type="entry name" value="YfhO"/>
    <property type="match status" value="1"/>
</dbReference>
<keyword evidence="1" id="KW-1133">Transmembrane helix</keyword>
<name>A0A3B7MK32_9BACT</name>
<feature type="transmembrane region" description="Helical" evidence="1">
    <location>
        <begin position="12"/>
        <end position="31"/>
    </location>
</feature>
<evidence type="ECO:0000313" key="2">
    <source>
        <dbReference type="EMBL" id="AXY73997.1"/>
    </source>
</evidence>
<feature type="transmembrane region" description="Helical" evidence="1">
    <location>
        <begin position="355"/>
        <end position="374"/>
    </location>
</feature>
<feature type="transmembrane region" description="Helical" evidence="1">
    <location>
        <begin position="458"/>
        <end position="475"/>
    </location>
</feature>
<feature type="transmembrane region" description="Helical" evidence="1">
    <location>
        <begin position="417"/>
        <end position="437"/>
    </location>
</feature>
<dbReference type="OrthoDB" id="9772884at2"/>
<feature type="transmembrane region" description="Helical" evidence="1">
    <location>
        <begin position="534"/>
        <end position="551"/>
    </location>
</feature>
<evidence type="ECO:0000313" key="3">
    <source>
        <dbReference type="Proteomes" id="UP000263900"/>
    </source>
</evidence>
<reference evidence="2 3" key="1">
    <citation type="submission" date="2018-09" db="EMBL/GenBank/DDBJ databases">
        <title>Genome sequencing of strain 6GH32-13.</title>
        <authorList>
            <person name="Weon H.-Y."/>
            <person name="Heo J."/>
            <person name="Kwon S.-W."/>
        </authorList>
    </citation>
    <scope>NUCLEOTIDE SEQUENCE [LARGE SCALE GENOMIC DNA]</scope>
    <source>
        <strain evidence="2 3">5GH32-13</strain>
    </source>
</reference>
<sequence>MNKTLWQRLTPHVIAIAIFFVISCVYCLPVFKGEVLGGHDAVGWKAMSQQSFEFKEKHGHFPLWTNSMLSGMPAYQIAFDSKYNITVAHLGSVFTLFLPIPAGFFFLSCISFYLLCLVMGTRNWIGVLGSLGYAFASYNAIIVAVGHISKFGSMAYAPAILAGLILLSQRKYIIGFLITLVATTCMFYQNHVQVMYYTFLIAGFLGLAFLIKAIREKEFKPFLISVGLSVLAIALSAASYAKMLLPTSEYVKETMRGGRSELTPLDKSNKSQGGLDKDYAFTWSYGISETLTFIVPRIYGGSSPGVLDNQYVNEIGDNSKVAKVFAEKTGMPEDQANEFAKQYSPYWGAQPSTSGTVYLGAIICFLFIVGLVFYRQWHLGWIIAATILGILLAWGSNFKAFNYFLFDHLPYYNKFRAPSIALIIPQLTVPLLAALGLNELLNGSYDATVRWKKFKQSLYITGGLLAVLIAMYFSMDYKGPNDNAIAENLSGGMLQQIAQGKQPTPEMQQEATSFGRSVINALKDDRRSLYGGDLLRSAIFILLAAGLLAYYQKKNISSQIVVLGLVVLSAIDLLGVDLRYLTHKNYHPADEATELVATRADLQIKQDTGYYRVLDQTGGNPFLDSRASYFHNSVGGQHPARLALYDDLMQRQLTRGNMQAYNMLNTKYIIVSNPQDRQPMAQLNPDALGPCWLVKTIKYVNNADEEMSALDTFNPKDTVVIDKREKSKVPFAPQFDSTASIRLIQNLNDDITYEFNAATNQFAVFSEIYYPAGWKAFIDGKETPIVKVNYLLRGLPVPAGKHAIRFHFEPEKYVIGNQVSLIAGIISILCIVAGVLYLWKKNK</sequence>
<dbReference type="RefSeq" id="WP_119049884.1">
    <property type="nucleotide sequence ID" value="NZ_CP032157.1"/>
</dbReference>
<dbReference type="PANTHER" id="PTHR38454:SF1">
    <property type="entry name" value="INTEGRAL MEMBRANE PROTEIN"/>
    <property type="match status" value="1"/>
</dbReference>
<evidence type="ECO:0000256" key="1">
    <source>
        <dbReference type="SAM" id="Phobius"/>
    </source>
</evidence>
<dbReference type="PANTHER" id="PTHR38454">
    <property type="entry name" value="INTEGRAL MEMBRANE PROTEIN-RELATED"/>
    <property type="match status" value="1"/>
</dbReference>
<organism evidence="2 3">
    <name type="scientific">Paraflavitalea soli</name>
    <dbReference type="NCBI Taxonomy" id="2315862"/>
    <lineage>
        <taxon>Bacteria</taxon>
        <taxon>Pseudomonadati</taxon>
        <taxon>Bacteroidota</taxon>
        <taxon>Chitinophagia</taxon>
        <taxon>Chitinophagales</taxon>
        <taxon>Chitinophagaceae</taxon>
        <taxon>Paraflavitalea</taxon>
    </lineage>
</organism>
<keyword evidence="1" id="KW-0812">Transmembrane</keyword>
<evidence type="ECO:0008006" key="4">
    <source>
        <dbReference type="Google" id="ProtNLM"/>
    </source>
</evidence>
<gene>
    <name evidence="2" type="ORF">D3H65_08375</name>
</gene>
<dbReference type="Proteomes" id="UP000263900">
    <property type="component" value="Chromosome"/>
</dbReference>
<feature type="transmembrane region" description="Helical" evidence="1">
    <location>
        <begin position="96"/>
        <end position="117"/>
    </location>
</feature>
<feature type="transmembrane region" description="Helical" evidence="1">
    <location>
        <begin position="124"/>
        <end position="145"/>
    </location>
</feature>
<keyword evidence="3" id="KW-1185">Reference proteome</keyword>
<accession>A0A3B7MK32</accession>
<feature type="transmembrane region" description="Helical" evidence="1">
    <location>
        <begin position="172"/>
        <end position="189"/>
    </location>
</feature>
<feature type="transmembrane region" description="Helical" evidence="1">
    <location>
        <begin position="560"/>
        <end position="581"/>
    </location>
</feature>
<feature type="transmembrane region" description="Helical" evidence="1">
    <location>
        <begin position="195"/>
        <end position="214"/>
    </location>
</feature>
<dbReference type="EMBL" id="CP032157">
    <property type="protein sequence ID" value="AXY73997.1"/>
    <property type="molecule type" value="Genomic_DNA"/>
</dbReference>
<proteinExistence type="predicted"/>
<protein>
    <recommendedName>
        <fullName evidence="4">YfhO family protein</fullName>
    </recommendedName>
</protein>
<feature type="transmembrane region" description="Helical" evidence="1">
    <location>
        <begin position="379"/>
        <end position="397"/>
    </location>
</feature>
<dbReference type="PROSITE" id="PS51257">
    <property type="entry name" value="PROKAR_LIPOPROTEIN"/>
    <property type="match status" value="1"/>
</dbReference>
<dbReference type="KEGG" id="pseg:D3H65_08375"/>
<feature type="transmembrane region" description="Helical" evidence="1">
    <location>
        <begin position="221"/>
        <end position="241"/>
    </location>
</feature>
<feature type="transmembrane region" description="Helical" evidence="1">
    <location>
        <begin position="819"/>
        <end position="839"/>
    </location>
</feature>
<dbReference type="InterPro" id="IPR018580">
    <property type="entry name" value="Uncharacterised_YfhO"/>
</dbReference>
<dbReference type="AlphaFoldDB" id="A0A3B7MK32"/>